<evidence type="ECO:0000313" key="9">
    <source>
        <dbReference type="Proteomes" id="UP001283361"/>
    </source>
</evidence>
<dbReference type="AlphaFoldDB" id="A0AAE1D7P2"/>
<evidence type="ECO:0000256" key="5">
    <source>
        <dbReference type="ARBA" id="ARBA00023136"/>
    </source>
</evidence>
<gene>
    <name evidence="8" type="ORF">RRG08_008117</name>
</gene>
<keyword evidence="9" id="KW-1185">Reference proteome</keyword>
<dbReference type="PANTHER" id="PTHR11819:SF195">
    <property type="entry name" value="SODIUM_GLUCOSE COTRANSPORTER 4"/>
    <property type="match status" value="1"/>
</dbReference>
<evidence type="ECO:0000313" key="8">
    <source>
        <dbReference type="EMBL" id="KAK3759433.1"/>
    </source>
</evidence>
<reference evidence="8" key="1">
    <citation type="journal article" date="2023" name="G3 (Bethesda)">
        <title>A reference genome for the long-term kleptoplast-retaining sea slug Elysia crispata morphotype clarki.</title>
        <authorList>
            <person name="Eastman K.E."/>
            <person name="Pendleton A.L."/>
            <person name="Shaikh M.A."/>
            <person name="Suttiyut T."/>
            <person name="Ogas R."/>
            <person name="Tomko P."/>
            <person name="Gavelis G."/>
            <person name="Widhalm J.R."/>
            <person name="Wisecaver J.H."/>
        </authorList>
    </citation>
    <scope>NUCLEOTIDE SEQUENCE</scope>
    <source>
        <strain evidence="8">ECLA1</strain>
    </source>
</reference>
<dbReference type="GO" id="GO:0005886">
    <property type="term" value="C:plasma membrane"/>
    <property type="evidence" value="ECO:0007669"/>
    <property type="project" value="TreeGrafter"/>
</dbReference>
<dbReference type="PANTHER" id="PTHR11819">
    <property type="entry name" value="SOLUTE CARRIER FAMILY 5"/>
    <property type="match status" value="1"/>
</dbReference>
<comment type="subcellular location">
    <subcellularLocation>
        <location evidence="1">Membrane</location>
        <topology evidence="1">Multi-pass membrane protein</topology>
    </subcellularLocation>
</comment>
<dbReference type="PROSITE" id="PS50283">
    <property type="entry name" value="NA_SOLUT_SYMP_3"/>
    <property type="match status" value="1"/>
</dbReference>
<feature type="transmembrane region" description="Helical" evidence="7">
    <location>
        <begin position="125"/>
        <end position="153"/>
    </location>
</feature>
<evidence type="ECO:0000256" key="7">
    <source>
        <dbReference type="SAM" id="Phobius"/>
    </source>
</evidence>
<feature type="transmembrane region" description="Helical" evidence="7">
    <location>
        <begin position="159"/>
        <end position="184"/>
    </location>
</feature>
<feature type="transmembrane region" description="Helical" evidence="7">
    <location>
        <begin position="494"/>
        <end position="516"/>
    </location>
</feature>
<feature type="transmembrane region" description="Helical" evidence="7">
    <location>
        <begin position="664"/>
        <end position="683"/>
    </location>
</feature>
<evidence type="ECO:0000256" key="2">
    <source>
        <dbReference type="ARBA" id="ARBA00006434"/>
    </source>
</evidence>
<feature type="transmembrane region" description="Helical" evidence="7">
    <location>
        <begin position="323"/>
        <end position="344"/>
    </location>
</feature>
<evidence type="ECO:0000256" key="6">
    <source>
        <dbReference type="RuleBase" id="RU362091"/>
    </source>
</evidence>
<proteinExistence type="inferred from homology"/>
<keyword evidence="4 7" id="KW-1133">Transmembrane helix</keyword>
<dbReference type="Proteomes" id="UP001283361">
    <property type="component" value="Unassembled WGS sequence"/>
</dbReference>
<dbReference type="EMBL" id="JAWDGP010005122">
    <property type="protein sequence ID" value="KAK3759433.1"/>
    <property type="molecule type" value="Genomic_DNA"/>
</dbReference>
<name>A0AAE1D7P2_9GAST</name>
<feature type="transmembrane region" description="Helical" evidence="7">
    <location>
        <begin position="12"/>
        <end position="30"/>
    </location>
</feature>
<organism evidence="8 9">
    <name type="scientific">Elysia crispata</name>
    <name type="common">lettuce slug</name>
    <dbReference type="NCBI Taxonomy" id="231223"/>
    <lineage>
        <taxon>Eukaryota</taxon>
        <taxon>Metazoa</taxon>
        <taxon>Spiralia</taxon>
        <taxon>Lophotrochozoa</taxon>
        <taxon>Mollusca</taxon>
        <taxon>Gastropoda</taxon>
        <taxon>Heterobranchia</taxon>
        <taxon>Euthyneura</taxon>
        <taxon>Panpulmonata</taxon>
        <taxon>Sacoglossa</taxon>
        <taxon>Placobranchoidea</taxon>
        <taxon>Plakobranchidae</taxon>
        <taxon>Elysia</taxon>
    </lineage>
</organism>
<feature type="transmembrane region" description="Helical" evidence="7">
    <location>
        <begin position="536"/>
        <end position="557"/>
    </location>
</feature>
<comment type="similarity">
    <text evidence="2 6">Belongs to the sodium:solute symporter (SSF) (TC 2.A.21) family.</text>
</comment>
<evidence type="ECO:0000256" key="3">
    <source>
        <dbReference type="ARBA" id="ARBA00022692"/>
    </source>
</evidence>
<feature type="transmembrane region" description="Helical" evidence="7">
    <location>
        <begin position="284"/>
        <end position="302"/>
    </location>
</feature>
<accession>A0AAE1D7P2</accession>
<dbReference type="GO" id="GO:0005412">
    <property type="term" value="F:D-glucose:sodium symporter activity"/>
    <property type="evidence" value="ECO:0007669"/>
    <property type="project" value="TreeGrafter"/>
</dbReference>
<feature type="transmembrane region" description="Helical" evidence="7">
    <location>
        <begin position="463"/>
        <end position="487"/>
    </location>
</feature>
<feature type="transmembrane region" description="Helical" evidence="7">
    <location>
        <begin position="82"/>
        <end position="104"/>
    </location>
</feature>
<dbReference type="InterPro" id="IPR038377">
    <property type="entry name" value="Na/Glc_symporter_sf"/>
</dbReference>
<sequence length="684" mass="74410">MEAGITDPVDITVIAVYFGFVILVGLLSLCRRNRESVQGYFLAGRSMTWIPIGASLFASNIGSEHFIGLAGSGAVSGIGVVSFEWGAVLLLLLLGWIFLPIYLSSGVFTMPEYLGRRFGGQRMRIYLSLVALLLYVLTKVSVDMYAGVFFIQIATGLDMYLAMIPLLAVTAVYTVVGGLAAVVLTDTLQTVVMLVGAVVMAIISFIEVGGMPALYAKYMHAVAEPLVSNATDALVYSSDASLYGANLTLSNNTVTALSVVANDTCGKPRDDAFHMFRDPVNSDLPWPGVVFRATFASLWNWCADQVIVQRALAAKNMAHARGATILAGYLKFTPLFLIIFPGMISRVLYPDVVACVGKEACRLACGNEAGCSNTAYPYLIMNLAPKGIRGLLMAVMVAALMSSLTSIFNSAVTVFTMDLWRRGRPKAKERELLLVGRVFVVVLVGVSIAWIPLIMKSQGGQLFFYIQAVTGYIAPPISAIFILAVSVPRINEKGAFWGVVCGQAVGITRLVLDFVYPAPECGLEDNRPAIVADVHFTYFSIVVFGVTAVVALVISYLTKAQEREEIENLTFWSLKKRYSQTDDSQASHPDTPTWVTMLTNSSELQPSNSKKGHEYRSKIEEKGDKDELNVCVSNGNTKYGTEVTSQPHDLSAFKITVDKPWSTILNANCVILVAVLVFLCIFYR</sequence>
<feature type="transmembrane region" description="Helical" evidence="7">
    <location>
        <begin position="42"/>
        <end position="62"/>
    </location>
</feature>
<feature type="transmembrane region" description="Helical" evidence="7">
    <location>
        <begin position="191"/>
        <end position="215"/>
    </location>
</feature>
<dbReference type="NCBIfam" id="TIGR00813">
    <property type="entry name" value="sss"/>
    <property type="match status" value="1"/>
</dbReference>
<evidence type="ECO:0008006" key="10">
    <source>
        <dbReference type="Google" id="ProtNLM"/>
    </source>
</evidence>
<dbReference type="InterPro" id="IPR001734">
    <property type="entry name" value="Na/solute_symporter"/>
</dbReference>
<protein>
    <recommendedName>
        <fullName evidence="10">Sodium/glucose cotransporter</fullName>
    </recommendedName>
</protein>
<dbReference type="Gene3D" id="1.20.1730.10">
    <property type="entry name" value="Sodium/glucose cotransporter"/>
    <property type="match status" value="1"/>
</dbReference>
<feature type="transmembrane region" description="Helical" evidence="7">
    <location>
        <begin position="432"/>
        <end position="451"/>
    </location>
</feature>
<dbReference type="Pfam" id="PF00474">
    <property type="entry name" value="SSF"/>
    <property type="match status" value="1"/>
</dbReference>
<feature type="transmembrane region" description="Helical" evidence="7">
    <location>
        <begin position="391"/>
        <end position="420"/>
    </location>
</feature>
<keyword evidence="5 7" id="KW-0472">Membrane</keyword>
<evidence type="ECO:0000256" key="1">
    <source>
        <dbReference type="ARBA" id="ARBA00004141"/>
    </source>
</evidence>
<evidence type="ECO:0000256" key="4">
    <source>
        <dbReference type="ARBA" id="ARBA00022989"/>
    </source>
</evidence>
<keyword evidence="3 7" id="KW-0812">Transmembrane</keyword>
<comment type="caution">
    <text evidence="8">The sequence shown here is derived from an EMBL/GenBank/DDBJ whole genome shotgun (WGS) entry which is preliminary data.</text>
</comment>